<keyword evidence="2" id="KW-1185">Reference proteome</keyword>
<accession>A0AAV4S7T9</accession>
<comment type="caution">
    <text evidence="1">The sequence shown here is derived from an EMBL/GenBank/DDBJ whole genome shotgun (WGS) entry which is preliminary data.</text>
</comment>
<gene>
    <name evidence="1" type="ORF">CDAR_303471</name>
</gene>
<organism evidence="1 2">
    <name type="scientific">Caerostris darwini</name>
    <dbReference type="NCBI Taxonomy" id="1538125"/>
    <lineage>
        <taxon>Eukaryota</taxon>
        <taxon>Metazoa</taxon>
        <taxon>Ecdysozoa</taxon>
        <taxon>Arthropoda</taxon>
        <taxon>Chelicerata</taxon>
        <taxon>Arachnida</taxon>
        <taxon>Araneae</taxon>
        <taxon>Araneomorphae</taxon>
        <taxon>Entelegynae</taxon>
        <taxon>Araneoidea</taxon>
        <taxon>Araneidae</taxon>
        <taxon>Caerostris</taxon>
    </lineage>
</organism>
<protein>
    <recommendedName>
        <fullName evidence="3">Maturase K</fullName>
    </recommendedName>
</protein>
<reference evidence="1 2" key="1">
    <citation type="submission" date="2021-06" db="EMBL/GenBank/DDBJ databases">
        <title>Caerostris darwini draft genome.</title>
        <authorList>
            <person name="Kono N."/>
            <person name="Arakawa K."/>
        </authorList>
    </citation>
    <scope>NUCLEOTIDE SEQUENCE [LARGE SCALE GENOMIC DNA]</scope>
</reference>
<proteinExistence type="predicted"/>
<dbReference type="AlphaFoldDB" id="A0AAV4S7T9"/>
<sequence length="136" mass="15994">MPPISLYETCLDRIIELIQVEHWGEEHENPFSRLPPKIVKLLVEVCGTSQEFRKFSYFRMSLSSGKLRKLKLCFPVIFINICRVLPQILTEKGCLNITVSSQALSIMMRVNGWKTCFRSSLYWRSSLHEQYLTRKH</sequence>
<evidence type="ECO:0000313" key="2">
    <source>
        <dbReference type="Proteomes" id="UP001054837"/>
    </source>
</evidence>
<evidence type="ECO:0000313" key="1">
    <source>
        <dbReference type="EMBL" id="GIY28661.1"/>
    </source>
</evidence>
<name>A0AAV4S7T9_9ARAC</name>
<evidence type="ECO:0008006" key="3">
    <source>
        <dbReference type="Google" id="ProtNLM"/>
    </source>
</evidence>
<dbReference type="Proteomes" id="UP001054837">
    <property type="component" value="Unassembled WGS sequence"/>
</dbReference>
<dbReference type="EMBL" id="BPLQ01007205">
    <property type="protein sequence ID" value="GIY28661.1"/>
    <property type="molecule type" value="Genomic_DNA"/>
</dbReference>